<dbReference type="Proteomes" id="UP000245890">
    <property type="component" value="Unassembled WGS sequence"/>
</dbReference>
<keyword evidence="2" id="KW-0560">Oxidoreductase</keyword>
<gene>
    <name evidence="5" type="ORF">DD559_11920</name>
</gene>
<evidence type="ECO:0000259" key="4">
    <source>
        <dbReference type="SMART" id="SM00822"/>
    </source>
</evidence>
<evidence type="ECO:0000313" key="6">
    <source>
        <dbReference type="Proteomes" id="UP000245890"/>
    </source>
</evidence>
<feature type="domain" description="Ketoreductase" evidence="4">
    <location>
        <begin position="4"/>
        <end position="186"/>
    </location>
</feature>
<dbReference type="RefSeq" id="WP_116469371.1">
    <property type="nucleotide sequence ID" value="NZ_QENQ01000001.1"/>
</dbReference>
<proteinExistence type="inferred from homology"/>
<dbReference type="Gene3D" id="3.40.50.720">
    <property type="entry name" value="NAD(P)-binding Rossmann-like Domain"/>
    <property type="match status" value="1"/>
</dbReference>
<name>A0A2U0SF74_9SPHN</name>
<dbReference type="InterPro" id="IPR002347">
    <property type="entry name" value="SDR_fam"/>
</dbReference>
<dbReference type="InterPro" id="IPR036291">
    <property type="entry name" value="NAD(P)-bd_dom_sf"/>
</dbReference>
<evidence type="ECO:0000313" key="5">
    <source>
        <dbReference type="EMBL" id="PVX29954.1"/>
    </source>
</evidence>
<evidence type="ECO:0000256" key="1">
    <source>
        <dbReference type="ARBA" id="ARBA00006484"/>
    </source>
</evidence>
<dbReference type="PRINTS" id="PR00081">
    <property type="entry name" value="GDHRDH"/>
</dbReference>
<dbReference type="PANTHER" id="PTHR43391:SF82">
    <property type="entry name" value="OXIDOREDUCTASE SADH-RELATED"/>
    <property type="match status" value="1"/>
</dbReference>
<evidence type="ECO:0000256" key="2">
    <source>
        <dbReference type="ARBA" id="ARBA00023002"/>
    </source>
</evidence>
<reference evidence="5 6" key="1">
    <citation type="submission" date="2018-05" db="EMBL/GenBank/DDBJ databases">
        <title>Description of Sphingomonas pokkalii sp nov, isolated from the rhizosphere of saline tolerant pokkali rice and its draft genome analysis.</title>
        <authorList>
            <person name="Menon R."/>
            <person name="Kumari S."/>
            <person name="Rameshkumar N."/>
        </authorList>
    </citation>
    <scope>NUCLEOTIDE SEQUENCE [LARGE SCALE GENOMIC DNA]</scope>
    <source>
        <strain evidence="5 6">L3B27</strain>
    </source>
</reference>
<dbReference type="EMBL" id="QENQ01000001">
    <property type="protein sequence ID" value="PVX29954.1"/>
    <property type="molecule type" value="Genomic_DNA"/>
</dbReference>
<dbReference type="PRINTS" id="PR00080">
    <property type="entry name" value="SDRFAMILY"/>
</dbReference>
<dbReference type="SMART" id="SM00822">
    <property type="entry name" value="PKS_KR"/>
    <property type="match status" value="1"/>
</dbReference>
<dbReference type="Pfam" id="PF00106">
    <property type="entry name" value="adh_short"/>
    <property type="match status" value="1"/>
</dbReference>
<keyword evidence="6" id="KW-1185">Reference proteome</keyword>
<sequence length="264" mass="27648">MGDRAIFITGGASGIGQAVAQLFAARGWRVGLADVNAAGLATTQAMLPEGMATTHLLDVRDRDQWVAALADFAEASGGRLDVLFNNAGIGTSGPFASADPAELERCIAVNFTGVVHGAHTAFPLLSATPGSVMLITSSAAGIYGTAGAAIYAATKFAVRGLAESLDGEWAPAGVQVRTLMPAFIDTPLLDQPSGGSNQVIRERVQRAGLEISPVGDVAEAAWQAVHGHVLHTRVGKTARKLWFAARWMPGALRKRAQRSRPERR</sequence>
<protein>
    <submittedName>
        <fullName evidence="5">Short-chain dehydrogenase</fullName>
    </submittedName>
</protein>
<dbReference type="InterPro" id="IPR057326">
    <property type="entry name" value="KR_dom"/>
</dbReference>
<dbReference type="OrthoDB" id="9793825at2"/>
<comment type="similarity">
    <text evidence="1 3">Belongs to the short-chain dehydrogenases/reductases (SDR) family.</text>
</comment>
<comment type="caution">
    <text evidence="5">The sequence shown here is derived from an EMBL/GenBank/DDBJ whole genome shotgun (WGS) entry which is preliminary data.</text>
</comment>
<dbReference type="AlphaFoldDB" id="A0A2U0SF74"/>
<dbReference type="GO" id="GO:0016491">
    <property type="term" value="F:oxidoreductase activity"/>
    <property type="evidence" value="ECO:0007669"/>
    <property type="project" value="UniProtKB-KW"/>
</dbReference>
<organism evidence="5 6">
    <name type="scientific">Sphingomonas pokkalii</name>
    <dbReference type="NCBI Taxonomy" id="2175090"/>
    <lineage>
        <taxon>Bacteria</taxon>
        <taxon>Pseudomonadati</taxon>
        <taxon>Pseudomonadota</taxon>
        <taxon>Alphaproteobacteria</taxon>
        <taxon>Sphingomonadales</taxon>
        <taxon>Sphingomonadaceae</taxon>
        <taxon>Sphingomonas</taxon>
    </lineage>
</organism>
<dbReference type="PANTHER" id="PTHR43391">
    <property type="entry name" value="RETINOL DEHYDROGENASE-RELATED"/>
    <property type="match status" value="1"/>
</dbReference>
<evidence type="ECO:0000256" key="3">
    <source>
        <dbReference type="RuleBase" id="RU000363"/>
    </source>
</evidence>
<dbReference type="NCBIfam" id="NF006123">
    <property type="entry name" value="PRK08267.1"/>
    <property type="match status" value="1"/>
</dbReference>
<accession>A0A2U0SF74</accession>
<dbReference type="SUPFAM" id="SSF51735">
    <property type="entry name" value="NAD(P)-binding Rossmann-fold domains"/>
    <property type="match status" value="1"/>
</dbReference>